<dbReference type="InterPro" id="IPR010730">
    <property type="entry name" value="HET"/>
</dbReference>
<keyword evidence="3" id="KW-1185">Reference proteome</keyword>
<gene>
    <name evidence="2" type="ORF">CKAH01_17234</name>
</gene>
<proteinExistence type="predicted"/>
<dbReference type="EMBL" id="VYYT01000215">
    <property type="protein sequence ID" value="KAK2755848.1"/>
    <property type="molecule type" value="Genomic_DNA"/>
</dbReference>
<feature type="domain" description="Heterokaryon incompatibility" evidence="1">
    <location>
        <begin position="69"/>
        <end position="233"/>
    </location>
</feature>
<evidence type="ECO:0000259" key="1">
    <source>
        <dbReference type="Pfam" id="PF06985"/>
    </source>
</evidence>
<dbReference type="PANTHER" id="PTHR33112">
    <property type="entry name" value="DOMAIN PROTEIN, PUTATIVE-RELATED"/>
    <property type="match status" value="1"/>
</dbReference>
<evidence type="ECO:0000313" key="3">
    <source>
        <dbReference type="Proteomes" id="UP001281614"/>
    </source>
</evidence>
<dbReference type="Pfam" id="PF06985">
    <property type="entry name" value="HET"/>
    <property type="match status" value="1"/>
</dbReference>
<dbReference type="Proteomes" id="UP001281614">
    <property type="component" value="Unassembled WGS sequence"/>
</dbReference>
<comment type="caution">
    <text evidence="2">The sequence shown here is derived from an EMBL/GenBank/DDBJ whole genome shotgun (WGS) entry which is preliminary data.</text>
</comment>
<reference evidence="2" key="1">
    <citation type="submission" date="2023-02" db="EMBL/GenBank/DDBJ databases">
        <title>Colletotrichum kahawae CIFC_Que2 genome sequencing and assembly.</title>
        <authorList>
            <person name="Baroncelli R."/>
        </authorList>
    </citation>
    <scope>NUCLEOTIDE SEQUENCE</scope>
    <source>
        <strain evidence="2">CIFC_Que2</strain>
    </source>
</reference>
<name>A0AAD9YDT6_COLKA</name>
<protein>
    <submittedName>
        <fullName evidence="2">Heterokaryon incompatibility protein</fullName>
    </submittedName>
</protein>
<dbReference type="AlphaFoldDB" id="A0AAD9YDT6"/>
<sequence>MTAANSDTSIELVCRWFHRCLGRHTTCRGQDHGPRLLPTRLVQLERQTNLSSISAKVCLTSGLPVDTTYVTLSHCWGKPPNTFLKLEKSNCDKLQREGIDFDKLSNTFKDAMRMAIELGVHYIWIDSLCIIQNSKDDWAHESKTMGDVYRFAICNIAATGYQNGETGLFRERSKVPFSYYPLEVNCTLRVVNNNGFTIEQADVNGIYIRLDETDFRKTVNSGILNTRGWVAQERVLSPRIIHYTPEKIWWECSELVANEALPSGDYKRWYDLGQMSIIPKLKKTDKKAAYAIWREFTSVYAGTAITEKTDRFPAMAGVARVVGDLLDDNLVAGFWERDIVRSLAWIYDDKIESIPDSQPAPSWSWASLDTKLRNYGHLICCSEVSADKMSWISFKVLSRNQSFMSDLQSPLSEGSAVCGLGIRGPLRTLPLDFLEKIERLKTLITKIVRYDITEMVPALRENLPEGQRWRRNESTHALLLSKMNDTGLCGLILQQVSEAELEGWKSQQEGLKLEDEAAFRRTGYFQLHFESKAALDEQARVSTTSRGSQSLLFEECGLQDFYLI</sequence>
<evidence type="ECO:0000313" key="2">
    <source>
        <dbReference type="EMBL" id="KAK2755848.1"/>
    </source>
</evidence>
<organism evidence="2 3">
    <name type="scientific">Colletotrichum kahawae</name>
    <name type="common">Coffee berry disease fungus</name>
    <dbReference type="NCBI Taxonomy" id="34407"/>
    <lineage>
        <taxon>Eukaryota</taxon>
        <taxon>Fungi</taxon>
        <taxon>Dikarya</taxon>
        <taxon>Ascomycota</taxon>
        <taxon>Pezizomycotina</taxon>
        <taxon>Sordariomycetes</taxon>
        <taxon>Hypocreomycetidae</taxon>
        <taxon>Glomerellales</taxon>
        <taxon>Glomerellaceae</taxon>
        <taxon>Colletotrichum</taxon>
        <taxon>Colletotrichum gloeosporioides species complex</taxon>
    </lineage>
</organism>
<accession>A0AAD9YDT6</accession>
<dbReference type="PANTHER" id="PTHR33112:SF10">
    <property type="entry name" value="TOL"/>
    <property type="match status" value="1"/>
</dbReference>